<dbReference type="STRING" id="768710.DesyoDRAFT_4906"/>
<dbReference type="SUPFAM" id="SSF102405">
    <property type="entry name" value="MCP/YpsA-like"/>
    <property type="match status" value="1"/>
</dbReference>
<dbReference type="AlphaFoldDB" id="H5XZE2"/>
<evidence type="ECO:0000313" key="4">
    <source>
        <dbReference type="Proteomes" id="UP000005104"/>
    </source>
</evidence>
<dbReference type="Pfam" id="PF02481">
    <property type="entry name" value="DNA_processg_A"/>
    <property type="match status" value="1"/>
</dbReference>
<dbReference type="NCBIfam" id="TIGR00732">
    <property type="entry name" value="dprA"/>
    <property type="match status" value="1"/>
</dbReference>
<feature type="domain" description="Smf/DprA SLOG" evidence="2">
    <location>
        <begin position="76"/>
        <end position="282"/>
    </location>
</feature>
<evidence type="ECO:0000259" key="2">
    <source>
        <dbReference type="Pfam" id="PF02481"/>
    </source>
</evidence>
<dbReference type="Proteomes" id="UP000005104">
    <property type="component" value="Chromosome"/>
</dbReference>
<dbReference type="GO" id="GO:0009294">
    <property type="term" value="P:DNA-mediated transformation"/>
    <property type="evidence" value="ECO:0007669"/>
    <property type="project" value="InterPro"/>
</dbReference>
<dbReference type="HOGENOM" id="CLU_029601_0_2_9"/>
<accession>H5XZE2</accession>
<dbReference type="SUPFAM" id="SSF47781">
    <property type="entry name" value="RuvA domain 2-like"/>
    <property type="match status" value="1"/>
</dbReference>
<dbReference type="InterPro" id="IPR057666">
    <property type="entry name" value="DrpA_SLOG"/>
</dbReference>
<reference evidence="3 4" key="1">
    <citation type="submission" date="2011-11" db="EMBL/GenBank/DDBJ databases">
        <title>The Noncontiguous Finished genome of Desulfosporosinus youngiae DSM 17734.</title>
        <authorList>
            <consortium name="US DOE Joint Genome Institute (JGI-PGF)"/>
            <person name="Lucas S."/>
            <person name="Han J."/>
            <person name="Lapidus A."/>
            <person name="Cheng J.-F."/>
            <person name="Goodwin L."/>
            <person name="Pitluck S."/>
            <person name="Peters L."/>
            <person name="Ovchinnikova G."/>
            <person name="Lu M."/>
            <person name="Land M.L."/>
            <person name="Hauser L."/>
            <person name="Pester M."/>
            <person name="Spring S."/>
            <person name="Ollivier B."/>
            <person name="Rattei T."/>
            <person name="Klenk H.-P."/>
            <person name="Wagner M."/>
            <person name="Loy A."/>
            <person name="Woyke T.J."/>
        </authorList>
    </citation>
    <scope>NUCLEOTIDE SEQUENCE [LARGE SCALE GENOMIC DNA]</scope>
    <source>
        <strain evidence="3 4">DSM 17734</strain>
    </source>
</reference>
<protein>
    <submittedName>
        <fullName evidence="3">DNA protecting protein DprA</fullName>
    </submittedName>
</protein>
<dbReference type="eggNOG" id="COG0758">
    <property type="taxonomic scope" value="Bacteria"/>
</dbReference>
<comment type="similarity">
    <text evidence="1">Belongs to the DprA/Smf family.</text>
</comment>
<evidence type="ECO:0000256" key="1">
    <source>
        <dbReference type="ARBA" id="ARBA00006525"/>
    </source>
</evidence>
<dbReference type="InterPro" id="IPR003488">
    <property type="entry name" value="DprA"/>
</dbReference>
<gene>
    <name evidence="3" type="ORF">DesyoDRAFT_4906</name>
</gene>
<dbReference type="InterPro" id="IPR010994">
    <property type="entry name" value="RuvA_2-like"/>
</dbReference>
<keyword evidence="4" id="KW-1185">Reference proteome</keyword>
<dbReference type="OrthoDB" id="9785707at2"/>
<proteinExistence type="inferred from homology"/>
<dbReference type="RefSeq" id="WP_007786968.1">
    <property type="nucleotide sequence ID" value="NZ_CM001441.1"/>
</dbReference>
<evidence type="ECO:0000313" key="3">
    <source>
        <dbReference type="EMBL" id="EHQ91848.1"/>
    </source>
</evidence>
<dbReference type="PANTHER" id="PTHR43022">
    <property type="entry name" value="PROTEIN SMF"/>
    <property type="match status" value="1"/>
</dbReference>
<dbReference type="PANTHER" id="PTHR43022:SF1">
    <property type="entry name" value="PROTEIN SMF"/>
    <property type="match status" value="1"/>
</dbReference>
<dbReference type="Gene3D" id="3.40.50.450">
    <property type="match status" value="1"/>
</dbReference>
<name>H5XZE2_9FIRM</name>
<dbReference type="EMBL" id="CM001441">
    <property type="protein sequence ID" value="EHQ91848.1"/>
    <property type="molecule type" value="Genomic_DNA"/>
</dbReference>
<sequence length="365" mass="40528">MVTYWLWLSHLKGIGPATLRKLVDGLGSPMEVYEATREDLLSVKGLRSGLIELILSQRSLEAAKQLEDYMQKFEIKLLTYDDSRFPCYVNKFPILPAILYYRGNLQKLTSCVGIVGSRRCTSYGKGVTADAAAFLAHAGITVVSGMAKGIDSYAHTACLKAGGYTIAFLANGVDFCYPPEHQTLMEEIIKRGAIVSPYPPGIRPRQEYFPDRNKLLAAWVEKLLVVEAAKRSGALITAEYAKKYKRKVFAVPNNIHSPESAGTNHLILNGAEIYLSPDQLINSNIMEINDSLTKVPIEVKKQKQIKSFPENLQEKMILNRLDQAQSINSLTDVCSGNLSSLIELLCKMELEGKVVVIGQMVKRVQ</sequence>
<organism evidence="3 4">
    <name type="scientific">Desulfosporosinus youngiae DSM 17734</name>
    <dbReference type="NCBI Taxonomy" id="768710"/>
    <lineage>
        <taxon>Bacteria</taxon>
        <taxon>Bacillati</taxon>
        <taxon>Bacillota</taxon>
        <taxon>Clostridia</taxon>
        <taxon>Eubacteriales</taxon>
        <taxon>Desulfitobacteriaceae</taxon>
        <taxon>Desulfosporosinus</taxon>
    </lineage>
</organism>